<evidence type="ECO:0000313" key="7">
    <source>
        <dbReference type="EMBL" id="KGD66234.1"/>
    </source>
</evidence>
<dbReference type="CDD" id="cd06662">
    <property type="entry name" value="SURF1"/>
    <property type="match status" value="1"/>
</dbReference>
<comment type="similarity">
    <text evidence="2 6">Belongs to the SURF1 family.</text>
</comment>
<evidence type="ECO:0000256" key="2">
    <source>
        <dbReference type="ARBA" id="ARBA00007165"/>
    </source>
</evidence>
<dbReference type="GO" id="GO:0005886">
    <property type="term" value="C:plasma membrane"/>
    <property type="evidence" value="ECO:0007669"/>
    <property type="project" value="UniProtKB-SubCell"/>
</dbReference>
<dbReference type="AlphaFoldDB" id="A0A095SPG8"/>
<dbReference type="Pfam" id="PF02104">
    <property type="entry name" value="SURF1"/>
    <property type="match status" value="1"/>
</dbReference>
<dbReference type="EMBL" id="ARXV01000002">
    <property type="protein sequence ID" value="KGD66234.1"/>
    <property type="molecule type" value="Genomic_DNA"/>
</dbReference>
<keyword evidence="3 6" id="KW-0812">Transmembrane</keyword>
<dbReference type="PROSITE" id="PS50895">
    <property type="entry name" value="SURF1"/>
    <property type="match status" value="1"/>
</dbReference>
<dbReference type="Proteomes" id="UP000029444">
    <property type="component" value="Unassembled WGS sequence"/>
</dbReference>
<evidence type="ECO:0000256" key="4">
    <source>
        <dbReference type="ARBA" id="ARBA00022989"/>
    </source>
</evidence>
<proteinExistence type="inferred from homology"/>
<dbReference type="PANTHER" id="PTHR23427">
    <property type="entry name" value="SURFEIT LOCUS PROTEIN"/>
    <property type="match status" value="1"/>
</dbReference>
<comment type="caution">
    <text evidence="6">Lacks conserved residue(s) required for the propagation of feature annotation.</text>
</comment>
<dbReference type="InterPro" id="IPR045214">
    <property type="entry name" value="Surf1/Surf4"/>
</dbReference>
<dbReference type="PANTHER" id="PTHR23427:SF2">
    <property type="entry name" value="SURFEIT LOCUS PROTEIN 1"/>
    <property type="match status" value="1"/>
</dbReference>
<dbReference type="RefSeq" id="WP_035230443.1">
    <property type="nucleotide sequence ID" value="NZ_ARXV01000002.1"/>
</dbReference>
<keyword evidence="6" id="KW-1003">Cell membrane</keyword>
<evidence type="ECO:0000256" key="3">
    <source>
        <dbReference type="ARBA" id="ARBA00022692"/>
    </source>
</evidence>
<reference evidence="7 8" key="1">
    <citation type="submission" date="2012-09" db="EMBL/GenBank/DDBJ databases">
        <title>Genome Sequence of alkane-degrading Bacterium Alcanivorax sp. 19-m-6.</title>
        <authorList>
            <person name="Lai Q."/>
            <person name="Shao Z."/>
        </authorList>
    </citation>
    <scope>NUCLEOTIDE SEQUENCE [LARGE SCALE GENOMIC DNA]</scope>
    <source>
        <strain evidence="7 8">19-m-6</strain>
    </source>
</reference>
<keyword evidence="8" id="KW-1185">Reference proteome</keyword>
<name>A0A095SPG8_9GAMM</name>
<evidence type="ECO:0000256" key="6">
    <source>
        <dbReference type="RuleBase" id="RU363076"/>
    </source>
</evidence>
<gene>
    <name evidence="7" type="ORF">Y5S_00706</name>
</gene>
<dbReference type="PATRIC" id="fig|1177154.3.peg.711"/>
<evidence type="ECO:0000256" key="1">
    <source>
        <dbReference type="ARBA" id="ARBA00004370"/>
    </source>
</evidence>
<organism evidence="7 8">
    <name type="scientific">Alcanivorax nanhaiticus</name>
    <dbReference type="NCBI Taxonomy" id="1177154"/>
    <lineage>
        <taxon>Bacteria</taxon>
        <taxon>Pseudomonadati</taxon>
        <taxon>Pseudomonadota</taxon>
        <taxon>Gammaproteobacteria</taxon>
        <taxon>Oceanospirillales</taxon>
        <taxon>Alcanivoracaceae</taxon>
        <taxon>Alcanivorax</taxon>
    </lineage>
</organism>
<sequence length="249" mass="28110">MATRTRLKAYLALIAVFIVIGTCLRLSWWQLERAEEKRVWLESQQQQAKLPPANLSSLLATPSPQHRRARLEGQIDNAHPVLLDNRILNGVAGYHLLSPMQTREGLWVLVNRGWLPRGARRDVLPEIPVAEGEIELEGTVYQSPGEAFVLKDEQLPDNQWPLRVQKVDFHAIGEKLGVELAPFEIRVKPELSLGGLSPLPRHWQDITVMGPQQHKAYALQWLGLAIAALVIFLFAGTRAQKRRLTGKLQ</sequence>
<keyword evidence="4 6" id="KW-1133">Transmembrane helix</keyword>
<comment type="subcellular location">
    <subcellularLocation>
        <location evidence="6">Cell membrane</location>
        <topology evidence="6">Multi-pass membrane protein</topology>
    </subcellularLocation>
    <subcellularLocation>
        <location evidence="1">Membrane</location>
    </subcellularLocation>
</comment>
<evidence type="ECO:0000313" key="8">
    <source>
        <dbReference type="Proteomes" id="UP000029444"/>
    </source>
</evidence>
<evidence type="ECO:0000256" key="5">
    <source>
        <dbReference type="ARBA" id="ARBA00023136"/>
    </source>
</evidence>
<protein>
    <recommendedName>
        <fullName evidence="6">SURF1-like protein</fullName>
    </recommendedName>
</protein>
<feature type="transmembrane region" description="Helical" evidence="6">
    <location>
        <begin position="218"/>
        <end position="237"/>
    </location>
</feature>
<dbReference type="OrthoDB" id="9789940at2"/>
<dbReference type="eggNOG" id="COG3346">
    <property type="taxonomic scope" value="Bacteria"/>
</dbReference>
<accession>A0A095SPG8</accession>
<dbReference type="InterPro" id="IPR002994">
    <property type="entry name" value="Surf1/Shy1"/>
</dbReference>
<dbReference type="STRING" id="1177154.Y5S_00706"/>
<keyword evidence="5 6" id="KW-0472">Membrane</keyword>
<comment type="caution">
    <text evidence="7">The sequence shown here is derived from an EMBL/GenBank/DDBJ whole genome shotgun (WGS) entry which is preliminary data.</text>
</comment>